<name>A0ABQ2GX44_9PSED</name>
<keyword evidence="2" id="KW-1185">Reference proteome</keyword>
<accession>A0ABQ2GX44</accession>
<reference evidence="2" key="1">
    <citation type="journal article" date="2019" name="Int. J. Syst. Evol. Microbiol.">
        <title>The Global Catalogue of Microorganisms (GCM) 10K type strain sequencing project: providing services to taxonomists for standard genome sequencing and annotation.</title>
        <authorList>
            <consortium name="The Broad Institute Genomics Platform"/>
            <consortium name="The Broad Institute Genome Sequencing Center for Infectious Disease"/>
            <person name="Wu L."/>
            <person name="Ma J."/>
        </authorList>
    </citation>
    <scope>NUCLEOTIDE SEQUENCE [LARGE SCALE GENOMIC DNA]</scope>
    <source>
        <strain evidence="2">JCM 13501</strain>
    </source>
</reference>
<gene>
    <name evidence="1" type="ORF">GCM10009425_31370</name>
</gene>
<evidence type="ECO:0000313" key="1">
    <source>
        <dbReference type="EMBL" id="GGM18158.1"/>
    </source>
</evidence>
<evidence type="ECO:0000313" key="2">
    <source>
        <dbReference type="Proteomes" id="UP000616499"/>
    </source>
</evidence>
<dbReference type="EMBL" id="BMNW01000007">
    <property type="protein sequence ID" value="GGM18158.1"/>
    <property type="molecule type" value="Genomic_DNA"/>
</dbReference>
<proteinExistence type="predicted"/>
<protein>
    <submittedName>
        <fullName evidence="1">Uncharacterized protein</fullName>
    </submittedName>
</protein>
<organism evidence="1 2">
    <name type="scientific">Pseudomonas asuensis</name>
    <dbReference type="NCBI Taxonomy" id="1825787"/>
    <lineage>
        <taxon>Bacteria</taxon>
        <taxon>Pseudomonadati</taxon>
        <taxon>Pseudomonadota</taxon>
        <taxon>Gammaproteobacteria</taxon>
        <taxon>Pseudomonadales</taxon>
        <taxon>Pseudomonadaceae</taxon>
        <taxon>Pseudomonas</taxon>
    </lineage>
</organism>
<comment type="caution">
    <text evidence="1">The sequence shown here is derived from an EMBL/GenBank/DDBJ whole genome shotgun (WGS) entry which is preliminary data.</text>
</comment>
<dbReference type="Proteomes" id="UP000616499">
    <property type="component" value="Unassembled WGS sequence"/>
</dbReference>
<sequence>MLYEKLPVRGLLDQCLNSIEAGKSRYNVIEWSYCALAESKFEALAGFA</sequence>